<evidence type="ECO:0000313" key="1">
    <source>
        <dbReference type="EMBL" id="CBY37946.1"/>
    </source>
</evidence>
<proteinExistence type="predicted"/>
<organism evidence="1">
    <name type="scientific">Oikopleura dioica</name>
    <name type="common">Tunicate</name>
    <dbReference type="NCBI Taxonomy" id="34765"/>
    <lineage>
        <taxon>Eukaryota</taxon>
        <taxon>Metazoa</taxon>
        <taxon>Chordata</taxon>
        <taxon>Tunicata</taxon>
        <taxon>Appendicularia</taxon>
        <taxon>Copelata</taxon>
        <taxon>Oikopleuridae</taxon>
        <taxon>Oikopleura</taxon>
    </lineage>
</organism>
<dbReference type="EMBL" id="FN655094">
    <property type="protein sequence ID" value="CBY37946.1"/>
    <property type="molecule type" value="Genomic_DNA"/>
</dbReference>
<dbReference type="Proteomes" id="UP000011014">
    <property type="component" value="Unassembled WGS sequence"/>
</dbReference>
<reference evidence="1" key="1">
    <citation type="journal article" date="2010" name="Science">
        <title>Plasticity of animal genome architecture unmasked by rapid evolution of a pelagic tunicate.</title>
        <authorList>
            <person name="Denoeud F."/>
            <person name="Henriet S."/>
            <person name="Mungpakdee S."/>
            <person name="Aury J.M."/>
            <person name="Da Silva C."/>
            <person name="Brinkmann H."/>
            <person name="Mikhaleva J."/>
            <person name="Olsen L.C."/>
            <person name="Jubin C."/>
            <person name="Canestro C."/>
            <person name="Bouquet J.M."/>
            <person name="Danks G."/>
            <person name="Poulain J."/>
            <person name="Campsteijn C."/>
            <person name="Adamski M."/>
            <person name="Cross I."/>
            <person name="Yadetie F."/>
            <person name="Muffato M."/>
            <person name="Louis A."/>
            <person name="Butcher S."/>
            <person name="Tsagkogeorga G."/>
            <person name="Konrad A."/>
            <person name="Singh S."/>
            <person name="Jensen M.F."/>
            <person name="Cong E.H."/>
            <person name="Eikeseth-Otteraa H."/>
            <person name="Noel B."/>
            <person name="Anthouard V."/>
            <person name="Porcel B.M."/>
            <person name="Kachouri-Lafond R."/>
            <person name="Nishino A."/>
            <person name="Ugolini M."/>
            <person name="Chourrout P."/>
            <person name="Nishida H."/>
            <person name="Aasland R."/>
            <person name="Huzurbazar S."/>
            <person name="Westhof E."/>
            <person name="Delsuc F."/>
            <person name="Lehrach H."/>
            <person name="Reinhardt R."/>
            <person name="Weissenbach J."/>
            <person name="Roy S.W."/>
            <person name="Artiguenave F."/>
            <person name="Postlethwait J.H."/>
            <person name="Manak J.R."/>
            <person name="Thompson E.M."/>
            <person name="Jaillon O."/>
            <person name="Du Pasquier L."/>
            <person name="Boudinot P."/>
            <person name="Liberles D.A."/>
            <person name="Volff J.N."/>
            <person name="Philippe H."/>
            <person name="Lenhard B."/>
            <person name="Roest Crollius H."/>
            <person name="Wincker P."/>
            <person name="Chourrout D."/>
        </authorList>
    </citation>
    <scope>NUCLEOTIDE SEQUENCE [LARGE SCALE GENOMIC DNA]</scope>
</reference>
<gene>
    <name evidence="1" type="ORF">GSOID_T00031442001</name>
</gene>
<name>E4YR54_OIKDI</name>
<sequence>SNKRQNGLFASES</sequence>
<feature type="non-terminal residue" evidence="1">
    <location>
        <position position="1"/>
    </location>
</feature>
<accession>E4YR54</accession>
<protein>
    <submittedName>
        <fullName evidence="1">Uncharacterized protein</fullName>
    </submittedName>
</protein>